<proteinExistence type="predicted"/>
<dbReference type="PANTHER" id="PTHR37984">
    <property type="entry name" value="PROTEIN CBG26694"/>
    <property type="match status" value="1"/>
</dbReference>
<dbReference type="Gene3D" id="1.10.443.10">
    <property type="entry name" value="Intergrase catalytic core"/>
    <property type="match status" value="1"/>
</dbReference>
<dbReference type="SUPFAM" id="SSF53098">
    <property type="entry name" value="Ribonuclease H-like"/>
    <property type="match status" value="1"/>
</dbReference>
<dbReference type="Gene3D" id="3.30.420.10">
    <property type="entry name" value="Ribonuclease H-like superfamily/Ribonuclease H"/>
    <property type="match status" value="1"/>
</dbReference>
<gene>
    <name evidence="3" type="ORF">AB1Y20_000612</name>
</gene>
<evidence type="ECO:0000259" key="2">
    <source>
        <dbReference type="PROSITE" id="PS50994"/>
    </source>
</evidence>
<dbReference type="InterPro" id="IPR036397">
    <property type="entry name" value="RNaseH_sf"/>
</dbReference>
<feature type="domain" description="Integrase catalytic" evidence="2">
    <location>
        <begin position="160"/>
        <end position="342"/>
    </location>
</feature>
<protein>
    <recommendedName>
        <fullName evidence="2">Integrase catalytic domain-containing protein</fullName>
    </recommendedName>
</protein>
<evidence type="ECO:0000313" key="4">
    <source>
        <dbReference type="Proteomes" id="UP001515480"/>
    </source>
</evidence>
<evidence type="ECO:0000313" key="3">
    <source>
        <dbReference type="EMBL" id="KAL1529671.1"/>
    </source>
</evidence>
<comment type="caution">
    <text evidence="3">The sequence shown here is derived from an EMBL/GenBank/DDBJ whole genome shotgun (WGS) entry which is preliminary data.</text>
</comment>
<organism evidence="3 4">
    <name type="scientific">Prymnesium parvum</name>
    <name type="common">Toxic golden alga</name>
    <dbReference type="NCBI Taxonomy" id="97485"/>
    <lineage>
        <taxon>Eukaryota</taxon>
        <taxon>Haptista</taxon>
        <taxon>Haptophyta</taxon>
        <taxon>Prymnesiophyceae</taxon>
        <taxon>Prymnesiales</taxon>
        <taxon>Prymnesiaceae</taxon>
        <taxon>Prymnesium</taxon>
    </lineage>
</organism>
<dbReference type="GO" id="GO:0006310">
    <property type="term" value="P:DNA recombination"/>
    <property type="evidence" value="ECO:0007669"/>
    <property type="project" value="InterPro"/>
</dbReference>
<dbReference type="InterPro" id="IPR013762">
    <property type="entry name" value="Integrase-like_cat_sf"/>
</dbReference>
<dbReference type="InterPro" id="IPR001584">
    <property type="entry name" value="Integrase_cat-core"/>
</dbReference>
<dbReference type="EMBL" id="JBGBPQ010000001">
    <property type="protein sequence ID" value="KAL1529671.1"/>
    <property type="molecule type" value="Genomic_DNA"/>
</dbReference>
<dbReference type="Proteomes" id="UP001515480">
    <property type="component" value="Unassembled WGS sequence"/>
</dbReference>
<keyword evidence="4" id="KW-1185">Reference proteome</keyword>
<evidence type="ECO:0000256" key="1">
    <source>
        <dbReference type="SAM" id="MobiDB-lite"/>
    </source>
</evidence>
<dbReference type="GO" id="GO:0003677">
    <property type="term" value="F:DNA binding"/>
    <property type="evidence" value="ECO:0007669"/>
    <property type="project" value="InterPro"/>
</dbReference>
<dbReference type="InterPro" id="IPR012337">
    <property type="entry name" value="RNaseH-like_sf"/>
</dbReference>
<reference evidence="3 4" key="1">
    <citation type="journal article" date="2024" name="Science">
        <title>Giant polyketide synthase enzymes in the biosynthesis of giant marine polyether toxins.</title>
        <authorList>
            <person name="Fallon T.R."/>
            <person name="Shende V.V."/>
            <person name="Wierzbicki I.H."/>
            <person name="Pendleton A.L."/>
            <person name="Watervoot N.F."/>
            <person name="Auber R.P."/>
            <person name="Gonzalez D.J."/>
            <person name="Wisecaver J.H."/>
            <person name="Moore B.S."/>
        </authorList>
    </citation>
    <scope>NUCLEOTIDE SEQUENCE [LARGE SCALE GENOMIC DNA]</scope>
    <source>
        <strain evidence="3 4">12B1</strain>
    </source>
</reference>
<dbReference type="PANTHER" id="PTHR37984:SF5">
    <property type="entry name" value="PROTEIN NYNRIN-LIKE"/>
    <property type="match status" value="1"/>
</dbReference>
<dbReference type="GO" id="GO:0015074">
    <property type="term" value="P:DNA integration"/>
    <property type="evidence" value="ECO:0007669"/>
    <property type="project" value="InterPro"/>
</dbReference>
<accession>A0AB34K5U7</accession>
<dbReference type="PROSITE" id="PS50994">
    <property type="entry name" value="INTEGRASE"/>
    <property type="match status" value="1"/>
</dbReference>
<feature type="region of interest" description="Disordered" evidence="1">
    <location>
        <begin position="385"/>
        <end position="413"/>
    </location>
</feature>
<name>A0AB34K5U7_PRYPA</name>
<dbReference type="InterPro" id="IPR050951">
    <property type="entry name" value="Retrovirus_Pol_polyprotein"/>
</dbReference>
<sequence>MATRRAAAPEVDTISSGQWAEAKKAFDEHYTHSHGMTEVKYHTIVQLLEKWEQLTPVERREVSGGNHVYWRNKYLVTEAQGVKDLLVREDDGSQKICSHRGRMFDDIKAIHIASNHARNVTLHKAVVAKFGNSIPRIACITFVKCCPGCIIQTHRVPKVAGFKPLLTRGFGRRGQVDLIDMQSFKDGNFCYLLVYQDHGIKLPVLEPLQSKRGAAVAVTLIRIFSLIGPPKILQTDNGREFRSVAGGGKAVSISDSDMADIITELKQMWPECKLVHGRARHSQSQGGVERLNQTVQRRLAAWMKDTGSKNWSVGCKLVQWTLVTSYHTGVKQTPYELAFGQKPSCGLSSLPVSPELLRTLATEQDLSNLLEGMGLRHEVDVLEVGGEFNDSPPQQEEEATNREQSAAGARPRRAAAAVAPAAAAQRDEIETTSVADDVSAARVAPLFAFPEEVIRTADVMTFIREAAEAAGEDPSLFNARALRIGGATDLYHILGADEAERTIQKRGRWCSECHQIYTRMSATVMCSVSAQMAEANGVDLEAFRSGYVMPAVVQRRRTHTR</sequence>
<dbReference type="AlphaFoldDB" id="A0AB34K5U7"/>